<evidence type="ECO:0000256" key="8">
    <source>
        <dbReference type="PROSITE-ProRule" id="PRU00192"/>
    </source>
</evidence>
<evidence type="ECO:0000256" key="7">
    <source>
        <dbReference type="PROSITE-ProRule" id="PRU00175"/>
    </source>
</evidence>
<dbReference type="PANTHER" id="PTHR22791:SF6">
    <property type="entry name" value="RING-TYPE DOMAIN-CONTAINING PROTEIN"/>
    <property type="match status" value="1"/>
</dbReference>
<feature type="compositionally biased region" description="Polar residues" evidence="9">
    <location>
        <begin position="183"/>
        <end position="197"/>
    </location>
</feature>
<dbReference type="InterPro" id="IPR051435">
    <property type="entry name" value="RING_finger_E3_ubiq-ligases"/>
</dbReference>
<dbReference type="EMBL" id="SSOP01000242">
    <property type="protein sequence ID" value="KAB5589669.1"/>
    <property type="molecule type" value="Genomic_DNA"/>
</dbReference>
<feature type="region of interest" description="Disordered" evidence="9">
    <location>
        <begin position="176"/>
        <end position="263"/>
    </location>
</feature>
<dbReference type="Gene3D" id="2.30.30.40">
    <property type="entry name" value="SH3 Domains"/>
    <property type="match status" value="1"/>
</dbReference>
<evidence type="ECO:0000256" key="5">
    <source>
        <dbReference type="ARBA" id="ARBA00022833"/>
    </source>
</evidence>
<gene>
    <name evidence="12" type="ORF">CTheo_6890</name>
</gene>
<dbReference type="InterPro" id="IPR001841">
    <property type="entry name" value="Znf_RING"/>
</dbReference>
<dbReference type="Pfam" id="PF07653">
    <property type="entry name" value="SH3_2"/>
    <property type="match status" value="1"/>
</dbReference>
<dbReference type="PANTHER" id="PTHR22791">
    <property type="entry name" value="RING-TYPE DOMAIN-CONTAINING PROTEIN"/>
    <property type="match status" value="1"/>
</dbReference>
<dbReference type="PROSITE" id="PS50089">
    <property type="entry name" value="ZF_RING_2"/>
    <property type="match status" value="1"/>
</dbReference>
<evidence type="ECO:0000259" key="11">
    <source>
        <dbReference type="PROSITE" id="PS50089"/>
    </source>
</evidence>
<keyword evidence="2 8" id="KW-0728">SH3 domain</keyword>
<dbReference type="Pfam" id="PF13639">
    <property type="entry name" value="zf-RING_2"/>
    <property type="match status" value="1"/>
</dbReference>
<evidence type="ECO:0000256" key="2">
    <source>
        <dbReference type="ARBA" id="ARBA00022443"/>
    </source>
</evidence>
<dbReference type="PROSITE" id="PS00518">
    <property type="entry name" value="ZF_RING_1"/>
    <property type="match status" value="1"/>
</dbReference>
<keyword evidence="3" id="KW-0479">Metal-binding</keyword>
<evidence type="ECO:0000256" key="4">
    <source>
        <dbReference type="ARBA" id="ARBA00022771"/>
    </source>
</evidence>
<dbReference type="OrthoDB" id="6105938at2759"/>
<evidence type="ECO:0000256" key="9">
    <source>
        <dbReference type="SAM" id="MobiDB-lite"/>
    </source>
</evidence>
<feature type="domain" description="SH3" evidence="10">
    <location>
        <begin position="281"/>
        <end position="345"/>
    </location>
</feature>
<keyword evidence="13" id="KW-1185">Reference proteome</keyword>
<evidence type="ECO:0000256" key="3">
    <source>
        <dbReference type="ARBA" id="ARBA00022723"/>
    </source>
</evidence>
<sequence>MFVLQDCPICFSEFDAKCKPYIISCGHVFCYACLESMISVSPSCPLCRESFSARRIYVVMATLQSDALATTSKSKHEKQLWERIKHSLTAEFEVRRVLVSRFSAEAVQGMGMSENVRTTLDIMQRLVQVERENFRLQDRLKMGRMAGENLSNRINELNAQVSKSLKLFEGYHGPQRLEIEPPRTSNVSKVLPTTSREQAPPISESGRSRPETRNTRSRNIRSASVGPTQNRVQAPPPIVTASSAHRSARRPSISTPRDQMNHGQVFAHTTPTDERQINLDSYGTVAIVIRNYDAENKQELSLDAGEQIAISPSKSPQAQEGWIWCVKKDGRSGWAPENHVCLLDIDD</sequence>
<dbReference type="SUPFAM" id="SSF57850">
    <property type="entry name" value="RING/U-box"/>
    <property type="match status" value="1"/>
</dbReference>
<reference evidence="12 13" key="1">
    <citation type="journal article" date="2019" name="Fungal Biol. Biotechnol.">
        <title>Draft genome sequence of fastidious pathogen Ceratobasidium theobromae, which causes vascular-streak dieback in Theobroma cacao.</title>
        <authorList>
            <person name="Ali S.S."/>
            <person name="Asman A."/>
            <person name="Shao J."/>
            <person name="Firmansyah A.P."/>
            <person name="Susilo A.W."/>
            <person name="Rosmana A."/>
            <person name="McMahon P."/>
            <person name="Junaid M."/>
            <person name="Guest D."/>
            <person name="Kheng T.Y."/>
            <person name="Meinhardt L.W."/>
            <person name="Bailey B.A."/>
        </authorList>
    </citation>
    <scope>NUCLEOTIDE SEQUENCE [LARGE SCALE GENOMIC DNA]</scope>
    <source>
        <strain evidence="12 13">CT2</strain>
    </source>
</reference>
<evidence type="ECO:0000256" key="6">
    <source>
        <dbReference type="ARBA" id="ARBA00022843"/>
    </source>
</evidence>
<proteinExistence type="inferred from homology"/>
<organism evidence="12 13">
    <name type="scientific">Ceratobasidium theobromae</name>
    <dbReference type="NCBI Taxonomy" id="1582974"/>
    <lineage>
        <taxon>Eukaryota</taxon>
        <taxon>Fungi</taxon>
        <taxon>Dikarya</taxon>
        <taxon>Basidiomycota</taxon>
        <taxon>Agaricomycotina</taxon>
        <taxon>Agaricomycetes</taxon>
        <taxon>Cantharellales</taxon>
        <taxon>Ceratobasidiaceae</taxon>
        <taxon>Ceratobasidium</taxon>
    </lineage>
</organism>
<keyword evidence="4 7" id="KW-0863">Zinc-finger</keyword>
<dbReference type="InterPro" id="IPR013083">
    <property type="entry name" value="Znf_RING/FYVE/PHD"/>
</dbReference>
<name>A0A5N5QDI4_9AGAM</name>
<comment type="similarity">
    <text evidence="1">Belongs to the SH3RF family.</text>
</comment>
<evidence type="ECO:0000259" key="10">
    <source>
        <dbReference type="PROSITE" id="PS50002"/>
    </source>
</evidence>
<feature type="domain" description="RING-type" evidence="11">
    <location>
        <begin position="7"/>
        <end position="48"/>
    </location>
</feature>
<dbReference type="InterPro" id="IPR017907">
    <property type="entry name" value="Znf_RING_CS"/>
</dbReference>
<dbReference type="GO" id="GO:0061630">
    <property type="term" value="F:ubiquitin protein ligase activity"/>
    <property type="evidence" value="ECO:0007669"/>
    <property type="project" value="TreeGrafter"/>
</dbReference>
<feature type="compositionally biased region" description="Low complexity" evidence="9">
    <location>
        <begin position="241"/>
        <end position="254"/>
    </location>
</feature>
<dbReference type="InterPro" id="IPR001452">
    <property type="entry name" value="SH3_domain"/>
</dbReference>
<comment type="caution">
    <text evidence="12">The sequence shown here is derived from an EMBL/GenBank/DDBJ whole genome shotgun (WGS) entry which is preliminary data.</text>
</comment>
<evidence type="ECO:0000313" key="12">
    <source>
        <dbReference type="EMBL" id="KAB5589669.1"/>
    </source>
</evidence>
<dbReference type="InterPro" id="IPR036028">
    <property type="entry name" value="SH3-like_dom_sf"/>
</dbReference>
<dbReference type="SMART" id="SM00184">
    <property type="entry name" value="RING"/>
    <property type="match status" value="1"/>
</dbReference>
<dbReference type="Proteomes" id="UP000383932">
    <property type="component" value="Unassembled WGS sequence"/>
</dbReference>
<protein>
    <submittedName>
        <fullName evidence="12">Zinc finger, C3HC4 type (RING finger) protein</fullName>
    </submittedName>
</protein>
<dbReference type="GO" id="GO:0016567">
    <property type="term" value="P:protein ubiquitination"/>
    <property type="evidence" value="ECO:0007669"/>
    <property type="project" value="TreeGrafter"/>
</dbReference>
<feature type="compositionally biased region" description="Polar residues" evidence="9">
    <location>
        <begin position="220"/>
        <end position="232"/>
    </location>
</feature>
<evidence type="ECO:0000256" key="1">
    <source>
        <dbReference type="ARBA" id="ARBA00008649"/>
    </source>
</evidence>
<dbReference type="SMART" id="SM00326">
    <property type="entry name" value="SH3"/>
    <property type="match status" value="1"/>
</dbReference>
<evidence type="ECO:0000313" key="13">
    <source>
        <dbReference type="Proteomes" id="UP000383932"/>
    </source>
</evidence>
<dbReference type="SUPFAM" id="SSF50044">
    <property type="entry name" value="SH3-domain"/>
    <property type="match status" value="1"/>
</dbReference>
<dbReference type="PROSITE" id="PS50002">
    <property type="entry name" value="SH3"/>
    <property type="match status" value="1"/>
</dbReference>
<dbReference type="Gene3D" id="3.30.40.10">
    <property type="entry name" value="Zinc/RING finger domain, C3HC4 (zinc finger)"/>
    <property type="match status" value="1"/>
</dbReference>
<dbReference type="GO" id="GO:0008270">
    <property type="term" value="F:zinc ion binding"/>
    <property type="evidence" value="ECO:0007669"/>
    <property type="project" value="UniProtKB-KW"/>
</dbReference>
<accession>A0A5N5QDI4</accession>
<dbReference type="AlphaFoldDB" id="A0A5N5QDI4"/>
<keyword evidence="6" id="KW-0832">Ubl conjugation</keyword>
<keyword evidence="5" id="KW-0862">Zinc</keyword>